<dbReference type="RefSeq" id="WP_004128357.1">
    <property type="nucleotide sequence ID" value="NZ_ADES01000012.1"/>
</dbReference>
<reference evidence="3 4" key="1">
    <citation type="journal article" date="2012" name="J. Bacteriol.">
        <title>Comparative Genomic Analyses of 17 Clinical Isolates of Gardnerella vaginalis Provide Evidence of Multiple Genetically Isolated Clades Consistent with Subspeciation into Genovars.</title>
        <authorList>
            <person name="Ahmed A."/>
            <person name="Earl J."/>
            <person name="Retchless A."/>
            <person name="Hillier S."/>
            <person name="Rabe L."/>
            <person name="Cherpes T."/>
            <person name="Powell E."/>
            <person name="Janto B."/>
            <person name="Eutsey R."/>
            <person name="Hiller N.L."/>
            <person name="Boissy R."/>
            <person name="Dahlgreen M."/>
            <person name="Hall B."/>
            <person name="Costerton J."/>
            <person name="Post J.C."/>
            <person name="Hu F."/>
            <person name="Ehrlich G."/>
        </authorList>
    </citation>
    <scope>NUCLEOTIDE SEQUENCE [LARGE SCALE GENOMIC DNA]</scope>
    <source>
        <strain evidence="3 4">1500E</strain>
    </source>
</reference>
<sequence length="452" mass="50707">MEQFNQNGSNDQSNYDSNNQNNYYSSSQNQPTQNNTNVNSNGAGAYSDNNVKQYVPYNAINANSYNFVQNNPQNKKQLQKRQELINGLIAAGVVCAVLLVVFTVFKGPREFIGGVATRVSWLFQGRDKDGVLGDYAVWSRKELEGNGLHAYNPVTDKDKFDENGFERDLNMSEDYLSASQIVVESSAEKGQLGPILKNDVVNNDIDEDSMDKLYKSYCKVVDPDLSYDRGENFFDDSKNMLVSNSQLIFLKQVQDSNFMGYDALCDDEKNPRNSGLVLIGTRQNVLRQDGSSVYVDKDGNPVTLSESAHRDSLISVAWYMLYKQGFARVQVTPGGVVGIGAGFHSTELQDYDTFTEVVVPSKTDPNKFDLYIDAIYMPNGRKYFGGDGDFNEEKGNRMIGESPIEQVNILRNKNKHLMPFRIVAHNVERPFAVAKGQDSSEIDEIVKNFKIK</sequence>
<name>I4M077_GARVA</name>
<dbReference type="PATRIC" id="fig|698957.3.peg.662"/>
<organism evidence="3 4">
    <name type="scientific">Gardnerella vaginalis 1500E</name>
    <dbReference type="NCBI Taxonomy" id="698957"/>
    <lineage>
        <taxon>Bacteria</taxon>
        <taxon>Bacillati</taxon>
        <taxon>Actinomycetota</taxon>
        <taxon>Actinomycetes</taxon>
        <taxon>Bifidobacteriales</taxon>
        <taxon>Bifidobacteriaceae</taxon>
        <taxon>Gardnerella</taxon>
    </lineage>
</organism>
<protein>
    <submittedName>
        <fullName evidence="3">Uncharacterized protein</fullName>
    </submittedName>
</protein>
<dbReference type="EMBL" id="ADES01000012">
    <property type="protein sequence ID" value="EIK82617.1"/>
    <property type="molecule type" value="Genomic_DNA"/>
</dbReference>
<comment type="caution">
    <text evidence="3">The sequence shown here is derived from an EMBL/GenBank/DDBJ whole genome shotgun (WGS) entry which is preliminary data.</text>
</comment>
<dbReference type="AlphaFoldDB" id="I4M077"/>
<proteinExistence type="predicted"/>
<keyword evidence="2" id="KW-0812">Transmembrane</keyword>
<accession>I4M077</accession>
<evidence type="ECO:0000313" key="4">
    <source>
        <dbReference type="Proteomes" id="UP000032875"/>
    </source>
</evidence>
<evidence type="ECO:0000256" key="2">
    <source>
        <dbReference type="SAM" id="Phobius"/>
    </source>
</evidence>
<keyword evidence="2" id="KW-0472">Membrane</keyword>
<feature type="compositionally biased region" description="Low complexity" evidence="1">
    <location>
        <begin position="1"/>
        <end position="42"/>
    </location>
</feature>
<gene>
    <name evidence="3" type="ORF">CGSMWGv1500E_03434</name>
</gene>
<feature type="transmembrane region" description="Helical" evidence="2">
    <location>
        <begin position="84"/>
        <end position="105"/>
    </location>
</feature>
<evidence type="ECO:0000313" key="3">
    <source>
        <dbReference type="EMBL" id="EIK82617.1"/>
    </source>
</evidence>
<feature type="region of interest" description="Disordered" evidence="1">
    <location>
        <begin position="1"/>
        <end position="45"/>
    </location>
</feature>
<evidence type="ECO:0000256" key="1">
    <source>
        <dbReference type="SAM" id="MobiDB-lite"/>
    </source>
</evidence>
<dbReference type="Proteomes" id="UP000032875">
    <property type="component" value="Unassembled WGS sequence"/>
</dbReference>
<keyword evidence="2" id="KW-1133">Transmembrane helix</keyword>